<accession>A0A8T2Y527</accession>
<sequence length="785" mass="86615">MAQDSRCHSFSGTLTTISIDPADTDLSWPFGDLKGLDKDDIRETAYEVFFTACRSSPGFGGGRNAINFYSNHHHQHHDGDGAAGTGSPTARMGGGPVVVMSPTSRIKRALGLKMLKKSPTRRMSAVGSSGAGTAPVSPSGPLQHGGTSPALGFATVPVTGRPRRPLTSAEIMRAQMRVTEHSDNRLRKTLMRTLVGQQYVLTSQVEPDLLYATHAMLSTEVANDAKKPDREAMYVKLLSSMLASMQGWAERRLLHYHDYFQRGNVFLIENLLPLALSASKILGEDVTITEGAGKDKGDTQIVDSSGFRVDHYIRASVKNAFAKIIETGSYKSTSLQVKDEASEALLQLAKECYGAVLKQYIAGISTLNNETVAVLQSAGKLEKFLVQMLVEDSADCEDGGKTIVREMIPYEVDSVILKLMKQWFVERLDRGKDCLSRAKDSETWNPKSKLEPYATSAAELMKIAKEAVNDFFEIPVGITDDLIYDLAEGFDNIFKDYTNLVAACGSKQSYVPTLPPLTRCNRDSKFLKLWKKAAPCSINTEDTHQFGVSDAHHPRPSTSRGTQRLYIRLNTLHYLLTHLHSLEKNLALAPRTTPSRGYHRRHRINSSSYFELALASIQSACQHVSEVAAYPILIDRAQPLAMREVMKASFEAFLTVLLAGGCSRVFYRSDYPMIEEDFANLKRTFCTCGEGLMNEEAVEKEAEIVEGVIALMGDSTEKLMEDFSILACEASGIGVVGSGHNLPMPPTTGRWNRADPNTILRVLCHRNDKAANHFLKKAFQLAKRR</sequence>
<dbReference type="AlphaFoldDB" id="A0A8T2Y527"/>
<dbReference type="PROSITE" id="PS51258">
    <property type="entry name" value="MHD1"/>
    <property type="match status" value="1"/>
</dbReference>
<proteinExistence type="predicted"/>
<evidence type="ECO:0000313" key="4">
    <source>
        <dbReference type="EMBL" id="KAH8500181.1"/>
    </source>
</evidence>
<dbReference type="Pfam" id="PF25761">
    <property type="entry name" value="TPR_PATROL1"/>
    <property type="match status" value="1"/>
</dbReference>
<dbReference type="InterPro" id="IPR014770">
    <property type="entry name" value="Munc13_1"/>
</dbReference>
<gene>
    <name evidence="4" type="ORF">H0E87_015428</name>
</gene>
<dbReference type="InterPro" id="IPR014772">
    <property type="entry name" value="Munc13_dom-2"/>
</dbReference>
<evidence type="ECO:0000259" key="3">
    <source>
        <dbReference type="PROSITE" id="PS51259"/>
    </source>
</evidence>
<dbReference type="PANTHER" id="PTHR31280">
    <property type="entry name" value="PROTEIN UNC-13 HOMOLOG"/>
    <property type="match status" value="1"/>
</dbReference>
<dbReference type="InterPro" id="IPR008528">
    <property type="entry name" value="unc-13_homologue"/>
</dbReference>
<feature type="region of interest" description="Disordered" evidence="1">
    <location>
        <begin position="117"/>
        <end position="162"/>
    </location>
</feature>
<comment type="caution">
    <text evidence="4">The sequence shown here is derived from an EMBL/GenBank/DDBJ whole genome shotgun (WGS) entry which is preliminary data.</text>
</comment>
<feature type="domain" description="MHD1" evidence="2">
    <location>
        <begin position="372"/>
        <end position="514"/>
    </location>
</feature>
<dbReference type="PANTHER" id="PTHR31280:SF1">
    <property type="entry name" value="OS03G0138600 PROTEIN"/>
    <property type="match status" value="1"/>
</dbReference>
<reference evidence="4" key="1">
    <citation type="journal article" date="2021" name="J. Hered.">
        <title>Genome Assembly of Salicaceae Populus deltoides (Eastern Cottonwood) I-69 Based on Nanopore Sequencing and Hi-C Technologies.</title>
        <authorList>
            <person name="Bai S."/>
            <person name="Wu H."/>
            <person name="Zhang J."/>
            <person name="Pan Z."/>
            <person name="Zhao W."/>
            <person name="Li Z."/>
            <person name="Tong C."/>
        </authorList>
    </citation>
    <scope>NUCLEOTIDE SEQUENCE</scope>
    <source>
        <tissue evidence="4">Leaf</tissue>
    </source>
</reference>
<protein>
    <submittedName>
        <fullName evidence="4">Uncharacterized protein</fullName>
    </submittedName>
</protein>
<keyword evidence="5" id="KW-1185">Reference proteome</keyword>
<evidence type="ECO:0000256" key="1">
    <source>
        <dbReference type="SAM" id="MobiDB-lite"/>
    </source>
</evidence>
<dbReference type="Proteomes" id="UP000807159">
    <property type="component" value="Chromosome 8"/>
</dbReference>
<feature type="domain" description="MHD2" evidence="3">
    <location>
        <begin position="612"/>
        <end position="723"/>
    </location>
</feature>
<dbReference type="InterPro" id="IPR057984">
    <property type="entry name" value="PATROL1_C"/>
</dbReference>
<organism evidence="4 5">
    <name type="scientific">Populus deltoides</name>
    <name type="common">Eastern poplar</name>
    <name type="synonym">Eastern cottonwood</name>
    <dbReference type="NCBI Taxonomy" id="3696"/>
    <lineage>
        <taxon>Eukaryota</taxon>
        <taxon>Viridiplantae</taxon>
        <taxon>Streptophyta</taxon>
        <taxon>Embryophyta</taxon>
        <taxon>Tracheophyta</taxon>
        <taxon>Spermatophyta</taxon>
        <taxon>Magnoliopsida</taxon>
        <taxon>eudicotyledons</taxon>
        <taxon>Gunneridae</taxon>
        <taxon>Pentapetalae</taxon>
        <taxon>rosids</taxon>
        <taxon>fabids</taxon>
        <taxon>Malpighiales</taxon>
        <taxon>Salicaceae</taxon>
        <taxon>Saliceae</taxon>
        <taxon>Populus</taxon>
    </lineage>
</organism>
<evidence type="ECO:0000313" key="5">
    <source>
        <dbReference type="Proteomes" id="UP000807159"/>
    </source>
</evidence>
<dbReference type="PROSITE" id="PS51259">
    <property type="entry name" value="MHD2"/>
    <property type="match status" value="1"/>
</dbReference>
<evidence type="ECO:0000259" key="2">
    <source>
        <dbReference type="PROSITE" id="PS51258"/>
    </source>
</evidence>
<dbReference type="EMBL" id="JACEGQ020000008">
    <property type="protein sequence ID" value="KAH8500181.1"/>
    <property type="molecule type" value="Genomic_DNA"/>
</dbReference>
<name>A0A8T2Y527_POPDE</name>